<reference evidence="10 11" key="1">
    <citation type="journal article" date="2015" name="Genome Biol. Evol.">
        <title>Phylogenomic analyses indicate that early fungi evolved digesting cell walls of algal ancestors of land plants.</title>
        <authorList>
            <person name="Chang Y."/>
            <person name="Wang S."/>
            <person name="Sekimoto S."/>
            <person name="Aerts A.L."/>
            <person name="Choi C."/>
            <person name="Clum A."/>
            <person name="LaButti K.M."/>
            <person name="Lindquist E.A."/>
            <person name="Yee Ngan C."/>
            <person name="Ohm R.A."/>
            <person name="Salamov A.A."/>
            <person name="Grigoriev I.V."/>
            <person name="Spatafora J.W."/>
            <person name="Berbee M.L."/>
        </authorList>
    </citation>
    <scope>NUCLEOTIDE SEQUENCE [LARGE SCALE GENOMIC DNA]</scope>
    <source>
        <strain evidence="10 11">NRRL 28638</strain>
    </source>
</reference>
<evidence type="ECO:0000256" key="7">
    <source>
        <dbReference type="ARBA" id="ARBA00023136"/>
    </source>
</evidence>
<comment type="subcellular location">
    <subcellularLocation>
        <location evidence="1">Membrane</location>
        <topology evidence="1">Multi-pass membrane protein</topology>
    </subcellularLocation>
</comment>
<evidence type="ECO:0000256" key="3">
    <source>
        <dbReference type="ARBA" id="ARBA00022692"/>
    </source>
</evidence>
<dbReference type="InterPro" id="IPR003593">
    <property type="entry name" value="AAA+_ATPase"/>
</dbReference>
<keyword evidence="11" id="KW-1185">Reference proteome</keyword>
<keyword evidence="5" id="KW-0067">ATP-binding</keyword>
<name>A0A137PEN1_CONC2</name>
<dbReference type="SMART" id="SM00382">
    <property type="entry name" value="AAA"/>
    <property type="match status" value="1"/>
</dbReference>
<dbReference type="SUPFAM" id="SSF52540">
    <property type="entry name" value="P-loop containing nucleoside triphosphate hydrolases"/>
    <property type="match status" value="1"/>
</dbReference>
<dbReference type="GO" id="GO:0140359">
    <property type="term" value="F:ABC-type transporter activity"/>
    <property type="evidence" value="ECO:0007669"/>
    <property type="project" value="InterPro"/>
</dbReference>
<keyword evidence="7 8" id="KW-0472">Membrane</keyword>
<dbReference type="InterPro" id="IPR013525">
    <property type="entry name" value="ABC2_TM"/>
</dbReference>
<dbReference type="AlphaFoldDB" id="A0A137PEN1"/>
<dbReference type="Pfam" id="PF19055">
    <property type="entry name" value="ABC2_membrane_7"/>
    <property type="match status" value="1"/>
</dbReference>
<evidence type="ECO:0000256" key="8">
    <source>
        <dbReference type="SAM" id="Phobius"/>
    </source>
</evidence>
<evidence type="ECO:0000256" key="2">
    <source>
        <dbReference type="ARBA" id="ARBA00022448"/>
    </source>
</evidence>
<dbReference type="PANTHER" id="PTHR48041:SF91">
    <property type="entry name" value="ABC TRANSPORTER G FAMILY MEMBER 28"/>
    <property type="match status" value="1"/>
</dbReference>
<gene>
    <name evidence="10" type="ORF">CONCODRAFT_167181</name>
</gene>
<dbReference type="OMA" id="CARQDSS"/>
<feature type="transmembrane region" description="Helical" evidence="8">
    <location>
        <begin position="673"/>
        <end position="692"/>
    </location>
</feature>
<sequence length="803" mass="90415">MHSTLWECPTGSYCLSPFHLEKCPQGYYCPQNSIQPNLCCQGFYCPTPKIMELCPPGHYCPIGSIEPVPCLFGNCKLGSHRVSRIYNWVILGLFIVFVYLMNSYFRYQELLKVQGIQSILGHRLMNKGQKPKETRKSTNTKKSTVKFNELSYTLPSGKTILNQVSGEIKANAACCILGPSGAGKTTLLDTLIGKITPNAGHISLNGKLMAEKVGFVPQSDIMIEELTVFQILMHEAMIKLPKTLPYEKKVEQVIETIELLQLQDVVDCRAGSTSLRSISGGQKKRVNIGMELVGNPDILVLDEPTSGLDTSTGTRLCNFLKEMCEFKSMTVISVLHSPSTRMFQNFDQLILMGKGGRVVFMGSTKLALPYFEKLGFVKPSDLSASEYLLDIICGNMDEECEIPSSKLAIIWNSFYKLVTSKKEEAKDYDSVFSEQIEAIPKFIGEWNTIVSIKSTTETHIKLSWNSLLSMSQSFKQLVYNIHCYMYLVFVSPFIFNNPRVNFKGSKLPPHNIKKEKYMLPFWSTFIVCLKRALIQNFVNNTEFFKELLLHIGVGVVLSNAHQYLLYIGPVPEELCKLAPLPLMALCKQPLLDQLAFIGMLIAYAPVFCGSMSILGTFGAEKDVYLREKLNGLNYGAYFLAKIVADLPKIVVTSTCYTLSYISILPTTQSYQNLYFLLFTTYLYAACAGYLISLAFPQQIMSLAVIANHITWALAFGGLEPPLPTIRESVPKPFYYLWEISAPRWITEAFYLTESATRAYLDPNRLGVKFYGYENDNAFDCFRNVYLISAGWIVVAYLILRSKK</sequence>
<dbReference type="Gene3D" id="3.40.50.300">
    <property type="entry name" value="P-loop containing nucleotide triphosphate hydrolases"/>
    <property type="match status" value="1"/>
</dbReference>
<feature type="transmembrane region" description="Helical" evidence="8">
    <location>
        <begin position="85"/>
        <end position="105"/>
    </location>
</feature>
<feature type="domain" description="ABC transporter" evidence="9">
    <location>
        <begin position="145"/>
        <end position="388"/>
    </location>
</feature>
<organism evidence="10 11">
    <name type="scientific">Conidiobolus coronatus (strain ATCC 28846 / CBS 209.66 / NRRL 28638)</name>
    <name type="common">Delacroixia coronata</name>
    <dbReference type="NCBI Taxonomy" id="796925"/>
    <lineage>
        <taxon>Eukaryota</taxon>
        <taxon>Fungi</taxon>
        <taxon>Fungi incertae sedis</taxon>
        <taxon>Zoopagomycota</taxon>
        <taxon>Entomophthoromycotina</taxon>
        <taxon>Entomophthoromycetes</taxon>
        <taxon>Entomophthorales</taxon>
        <taxon>Ancylistaceae</taxon>
        <taxon>Conidiobolus</taxon>
    </lineage>
</organism>
<dbReference type="InterPro" id="IPR003439">
    <property type="entry name" value="ABC_transporter-like_ATP-bd"/>
</dbReference>
<dbReference type="STRING" id="796925.A0A137PEN1"/>
<protein>
    <recommendedName>
        <fullName evidence="9">ABC transporter domain-containing protein</fullName>
    </recommendedName>
</protein>
<evidence type="ECO:0000313" key="10">
    <source>
        <dbReference type="EMBL" id="KXN73425.1"/>
    </source>
</evidence>
<dbReference type="PANTHER" id="PTHR48041">
    <property type="entry name" value="ABC TRANSPORTER G FAMILY MEMBER 28"/>
    <property type="match status" value="1"/>
</dbReference>
<evidence type="ECO:0000256" key="1">
    <source>
        <dbReference type="ARBA" id="ARBA00004141"/>
    </source>
</evidence>
<dbReference type="Proteomes" id="UP000070444">
    <property type="component" value="Unassembled WGS sequence"/>
</dbReference>
<dbReference type="Pfam" id="PF00005">
    <property type="entry name" value="ABC_tran"/>
    <property type="match status" value="1"/>
</dbReference>
<dbReference type="GO" id="GO:0016887">
    <property type="term" value="F:ATP hydrolysis activity"/>
    <property type="evidence" value="ECO:0007669"/>
    <property type="project" value="InterPro"/>
</dbReference>
<keyword evidence="2" id="KW-0813">Transport</keyword>
<dbReference type="InterPro" id="IPR050352">
    <property type="entry name" value="ABCG_transporters"/>
</dbReference>
<dbReference type="PROSITE" id="PS50893">
    <property type="entry name" value="ABC_TRANSPORTER_2"/>
    <property type="match status" value="1"/>
</dbReference>
<feature type="transmembrane region" description="Helical" evidence="8">
    <location>
        <begin position="594"/>
        <end position="617"/>
    </location>
</feature>
<dbReference type="InterPro" id="IPR043926">
    <property type="entry name" value="ABCG_dom"/>
</dbReference>
<evidence type="ECO:0000259" key="9">
    <source>
        <dbReference type="PROSITE" id="PS50893"/>
    </source>
</evidence>
<evidence type="ECO:0000313" key="11">
    <source>
        <dbReference type="Proteomes" id="UP000070444"/>
    </source>
</evidence>
<dbReference type="OrthoDB" id="66620at2759"/>
<accession>A0A137PEN1</accession>
<feature type="transmembrane region" description="Helical" evidence="8">
    <location>
        <begin position="781"/>
        <end position="799"/>
    </location>
</feature>
<dbReference type="GO" id="GO:0016020">
    <property type="term" value="C:membrane"/>
    <property type="evidence" value="ECO:0007669"/>
    <property type="project" value="UniProtKB-SubCell"/>
</dbReference>
<proteinExistence type="predicted"/>
<dbReference type="PROSITE" id="PS00211">
    <property type="entry name" value="ABC_TRANSPORTER_1"/>
    <property type="match status" value="1"/>
</dbReference>
<evidence type="ECO:0000256" key="5">
    <source>
        <dbReference type="ARBA" id="ARBA00022840"/>
    </source>
</evidence>
<dbReference type="InterPro" id="IPR017871">
    <property type="entry name" value="ABC_transporter-like_CS"/>
</dbReference>
<evidence type="ECO:0000256" key="6">
    <source>
        <dbReference type="ARBA" id="ARBA00022989"/>
    </source>
</evidence>
<keyword evidence="6 8" id="KW-1133">Transmembrane helix</keyword>
<evidence type="ECO:0000256" key="4">
    <source>
        <dbReference type="ARBA" id="ARBA00022741"/>
    </source>
</evidence>
<keyword evidence="4" id="KW-0547">Nucleotide-binding</keyword>
<keyword evidence="3 8" id="KW-0812">Transmembrane</keyword>
<dbReference type="EMBL" id="KQ964437">
    <property type="protein sequence ID" value="KXN73425.1"/>
    <property type="molecule type" value="Genomic_DNA"/>
</dbReference>
<dbReference type="GO" id="GO:0005524">
    <property type="term" value="F:ATP binding"/>
    <property type="evidence" value="ECO:0007669"/>
    <property type="project" value="UniProtKB-KW"/>
</dbReference>
<dbReference type="Pfam" id="PF01061">
    <property type="entry name" value="ABC2_membrane"/>
    <property type="match status" value="1"/>
</dbReference>
<dbReference type="InterPro" id="IPR027417">
    <property type="entry name" value="P-loop_NTPase"/>
</dbReference>